<feature type="chain" id="PRO_5040384511" description="NACHT domain-containing protein" evidence="1">
    <location>
        <begin position="17"/>
        <end position="951"/>
    </location>
</feature>
<name>A0A9Q1BXF1_HOLLE</name>
<dbReference type="Gene3D" id="3.40.50.300">
    <property type="entry name" value="P-loop containing nucleotide triphosphate hydrolases"/>
    <property type="match status" value="1"/>
</dbReference>
<evidence type="ECO:0000313" key="4">
    <source>
        <dbReference type="Proteomes" id="UP001152320"/>
    </source>
</evidence>
<comment type="caution">
    <text evidence="3">The sequence shown here is derived from an EMBL/GenBank/DDBJ whole genome shotgun (WGS) entry which is preliminary data.</text>
</comment>
<dbReference type="AlphaFoldDB" id="A0A9Q1BXF1"/>
<dbReference type="Proteomes" id="UP001152320">
    <property type="component" value="Chromosome 10"/>
</dbReference>
<gene>
    <name evidence="3" type="ORF">HOLleu_21376</name>
</gene>
<dbReference type="Pfam" id="PF05729">
    <property type="entry name" value="NACHT"/>
    <property type="match status" value="1"/>
</dbReference>
<dbReference type="InterPro" id="IPR027417">
    <property type="entry name" value="P-loop_NTPase"/>
</dbReference>
<dbReference type="EMBL" id="JAIZAY010000010">
    <property type="protein sequence ID" value="KAJ8034507.1"/>
    <property type="molecule type" value="Genomic_DNA"/>
</dbReference>
<organism evidence="3 4">
    <name type="scientific">Holothuria leucospilota</name>
    <name type="common">Black long sea cucumber</name>
    <name type="synonym">Mertensiothuria leucospilota</name>
    <dbReference type="NCBI Taxonomy" id="206669"/>
    <lineage>
        <taxon>Eukaryota</taxon>
        <taxon>Metazoa</taxon>
        <taxon>Echinodermata</taxon>
        <taxon>Eleutherozoa</taxon>
        <taxon>Echinozoa</taxon>
        <taxon>Holothuroidea</taxon>
        <taxon>Aspidochirotacea</taxon>
        <taxon>Aspidochirotida</taxon>
        <taxon>Holothuriidae</taxon>
        <taxon>Holothuria</taxon>
    </lineage>
</organism>
<evidence type="ECO:0000313" key="3">
    <source>
        <dbReference type="EMBL" id="KAJ8034507.1"/>
    </source>
</evidence>
<proteinExistence type="predicted"/>
<evidence type="ECO:0000259" key="2">
    <source>
        <dbReference type="PROSITE" id="PS50837"/>
    </source>
</evidence>
<dbReference type="InterPro" id="IPR007111">
    <property type="entry name" value="NACHT_NTPase"/>
</dbReference>
<dbReference type="PROSITE" id="PS50837">
    <property type="entry name" value="NACHT"/>
    <property type="match status" value="1"/>
</dbReference>
<sequence length="951" mass="108532">MCVSLLFSLLLSQAEIFSYNILKEHVALTFVKDECIKLANFFAIPTEKIDPGCTSNTFADKFLLALEEKNILQPLDVKRFKDALVKLKINPSCITLTNIFERSRILPTTYERFLVTLSAHLTASLSDYLLTTFNISDQNKTRITSSQNADLSLLLSLDEIGVIGPLNVVRLIQPFKEFNLVQALATIYNYQTTVENLNTVLHKETQLKVEGKTAVFIQYLQKRIKSWHETLSPIPWKKSCKWKSTDLFVASGLFLTDSKAKNIHLDIDGQCKLEYTEIFTHERLKNEHRIILVGEPGSGKTMLMSQLAYDWCQGKFSDIKVFILLPLKFVQHRTIAAAVKDFYLPEDDHFSVDDIQGFLQDSENPAHLLLDGLEEYTCVAHAGKQSEIVQIMSKVKYPSCKAVISSRSDYAQNLPECPMLRLGKFGEEERNLYIKKILTGKEDDHLEINKFINDSSFMLDFCSVPLLFVMIVHNFKHMLRPPKDTLDMMSPLMKGLIEILSSSTALTNNATWRLNVKSGTGYLQKKGAEGGEEIQHNRTVQSATSFQSHMVEEFDKYVRSTLSQQTQNLQTSKYFTNKDSDIKHDHLLTVEELAFNGLCRGVQQLSWQREFVEKNVKNSRLWISSGILVVAEEVPTALTFNTATCRRSHLLKVPENSNKPLNSKISLGTDFSKGSLPLIKQGNGDISTKMSPNFKQGNKTSTDHTSGNENVYEISTEDCEHKEKHEMLDELTESGTEIGNDFEQFQLVKETERTTKKKHDPNCEDYELHTVSDMNAHGANIEAKDVKILSKVSLQVRFSHKLIQEWFAANHFSSMLWQSKASHNLQECVNTNLPHISPSDLHYILRFTCYLCPPSFHLVGKYLLQMHHTAIVKQREYFMECIFLCFAEYNGDHGAEFFEFLAALCQETICVRSWDSRLLQKAKCGVMELASKHWVCSCYFFNVFLQLSSYC</sequence>
<accession>A0A9Q1BXF1</accession>
<feature type="domain" description="NACHT" evidence="2">
    <location>
        <begin position="288"/>
        <end position="409"/>
    </location>
</feature>
<protein>
    <recommendedName>
        <fullName evidence="2">NACHT domain-containing protein</fullName>
    </recommendedName>
</protein>
<dbReference type="OrthoDB" id="427518at2759"/>
<dbReference type="SUPFAM" id="SSF52540">
    <property type="entry name" value="P-loop containing nucleoside triphosphate hydrolases"/>
    <property type="match status" value="1"/>
</dbReference>
<keyword evidence="4" id="KW-1185">Reference proteome</keyword>
<keyword evidence="1" id="KW-0732">Signal</keyword>
<feature type="signal peptide" evidence="1">
    <location>
        <begin position="1"/>
        <end position="16"/>
    </location>
</feature>
<evidence type="ECO:0000256" key="1">
    <source>
        <dbReference type="SAM" id="SignalP"/>
    </source>
</evidence>
<dbReference type="PANTHER" id="PTHR46312:SF2">
    <property type="entry name" value="NUCLEOTIDE-BINDING OLIGOMERIZATION DOMAIN-CONTAINING PROTEIN 2-LIKE"/>
    <property type="match status" value="1"/>
</dbReference>
<reference evidence="3" key="1">
    <citation type="submission" date="2021-10" db="EMBL/GenBank/DDBJ databases">
        <title>Tropical sea cucumber genome reveals ecological adaptation and Cuvierian tubules defense mechanism.</title>
        <authorList>
            <person name="Chen T."/>
        </authorList>
    </citation>
    <scope>NUCLEOTIDE SEQUENCE</scope>
    <source>
        <strain evidence="3">Nanhai2018</strain>
        <tissue evidence="3">Muscle</tissue>
    </source>
</reference>
<dbReference type="PANTHER" id="PTHR46312">
    <property type="entry name" value="NACHT DOMAIN-CONTAINING PROTEIN"/>
    <property type="match status" value="1"/>
</dbReference>